<dbReference type="PANTHER" id="PTHR43156:SF15">
    <property type="entry name" value="PHOSPHOSERINE PHOSPHATASE RSBU"/>
    <property type="match status" value="1"/>
</dbReference>
<dbReference type="Proteomes" id="UP000276349">
    <property type="component" value="Unassembled WGS sequence"/>
</dbReference>
<dbReference type="SUPFAM" id="SSF81606">
    <property type="entry name" value="PP2C-like"/>
    <property type="match status" value="1"/>
</dbReference>
<dbReference type="InterPro" id="IPR036457">
    <property type="entry name" value="PPM-type-like_dom_sf"/>
</dbReference>
<dbReference type="PROSITE" id="PS51746">
    <property type="entry name" value="PPM_2"/>
    <property type="match status" value="1"/>
</dbReference>
<name>A0A3S0HNZ8_9BACI</name>
<accession>A0A3S0HNZ8</accession>
<feature type="domain" description="PPM-type phosphatase" evidence="2">
    <location>
        <begin position="120"/>
        <end position="331"/>
    </location>
</feature>
<dbReference type="Gene3D" id="1.10.1240.30">
    <property type="entry name" value="KaiA/RbsU domain"/>
    <property type="match status" value="1"/>
</dbReference>
<evidence type="ECO:0000313" key="3">
    <source>
        <dbReference type="EMBL" id="RTQ94561.1"/>
    </source>
</evidence>
<dbReference type="SMART" id="SM00331">
    <property type="entry name" value="PP2C_SIG"/>
    <property type="match status" value="1"/>
</dbReference>
<comment type="caution">
    <text evidence="3">The sequence shown here is derived from an EMBL/GenBank/DDBJ whole genome shotgun (WGS) entry which is preliminary data.</text>
</comment>
<dbReference type="InterPro" id="IPR014787">
    <property type="entry name" value="PSer_Pase_RsbU_N"/>
</dbReference>
<dbReference type="InterPro" id="IPR017944">
    <property type="entry name" value="KaiA/RbsU_helical_domain_sf"/>
</dbReference>
<organism evidence="3 4">
    <name type="scientific">Lysinibacillus telephonicus</name>
    <dbReference type="NCBI Taxonomy" id="1714840"/>
    <lineage>
        <taxon>Bacteria</taxon>
        <taxon>Bacillati</taxon>
        <taxon>Bacillota</taxon>
        <taxon>Bacilli</taxon>
        <taxon>Bacillales</taxon>
        <taxon>Bacillaceae</taxon>
        <taxon>Lysinibacillus</taxon>
    </lineage>
</organism>
<dbReference type="InterPro" id="IPR052016">
    <property type="entry name" value="Bact_Sigma-Reg"/>
</dbReference>
<gene>
    <name evidence="3" type="ORF">EKG35_04875</name>
</gene>
<dbReference type="Pfam" id="PF07228">
    <property type="entry name" value="SpoIIE"/>
    <property type="match status" value="1"/>
</dbReference>
<keyword evidence="1" id="KW-0378">Hydrolase</keyword>
<dbReference type="EMBL" id="RXNR01000010">
    <property type="protein sequence ID" value="RTQ94561.1"/>
    <property type="molecule type" value="Genomic_DNA"/>
</dbReference>
<evidence type="ECO:0000259" key="2">
    <source>
        <dbReference type="PROSITE" id="PS51746"/>
    </source>
</evidence>
<dbReference type="PANTHER" id="PTHR43156">
    <property type="entry name" value="STAGE II SPORULATION PROTEIN E-RELATED"/>
    <property type="match status" value="1"/>
</dbReference>
<dbReference type="SUPFAM" id="SSF101215">
    <property type="entry name" value="KaiA/RbsU domain"/>
    <property type="match status" value="1"/>
</dbReference>
<dbReference type="GO" id="GO:0016791">
    <property type="term" value="F:phosphatase activity"/>
    <property type="evidence" value="ECO:0007669"/>
    <property type="project" value="TreeGrafter"/>
</dbReference>
<dbReference type="RefSeq" id="WP_126293292.1">
    <property type="nucleotide sequence ID" value="NZ_CP155468.1"/>
</dbReference>
<keyword evidence="4" id="KW-1185">Reference proteome</keyword>
<dbReference type="Pfam" id="PF08673">
    <property type="entry name" value="RsbU_N"/>
    <property type="match status" value="1"/>
</dbReference>
<dbReference type="OrthoDB" id="311592at2"/>
<reference evidence="3 4" key="1">
    <citation type="submission" date="2018-12" db="EMBL/GenBank/DDBJ databases">
        <authorList>
            <person name="Yu L."/>
        </authorList>
    </citation>
    <scope>NUCLEOTIDE SEQUENCE [LARGE SCALE GENOMIC DNA]</scope>
    <source>
        <strain evidence="3 4">S5H2222</strain>
    </source>
</reference>
<proteinExistence type="predicted"/>
<evidence type="ECO:0000313" key="4">
    <source>
        <dbReference type="Proteomes" id="UP000276349"/>
    </source>
</evidence>
<sequence length="331" mass="38292">MKQLKAQYKKILLDYILNQNESNLYIGQNLIKQLIQKNVTPEDVIGIHKQAIEEIYEDLPESISHAYDFLIELMVHFGLKVKEHQFLLLKQEEMRIEMDIAAKIQNLLLETTIPTPELLDIGMVSIPKRKMNGDYVHFLHDDENYLGVAVTDVVGKGVPAALCMSMVKYGLDTLGYANSNPSYVLEVLNKIIEKSVDDSMFVSLFYGRYNLNNDIFTWASAGHEPALYYRAKENIFYDLESKGLLLGILPEFKYIQHDVKLEKDDFLVLMTDGVTDFRKLEEFDSRGYIKQLAVSYSRLSAQQMCEEIYKDLERLQDFNLDDDFTIVIIKK</sequence>
<protein>
    <submittedName>
        <fullName evidence="3">Phosphoserine phosphatase</fullName>
    </submittedName>
</protein>
<dbReference type="InterPro" id="IPR001932">
    <property type="entry name" value="PPM-type_phosphatase-like_dom"/>
</dbReference>
<dbReference type="AlphaFoldDB" id="A0A3S0HNZ8"/>
<dbReference type="Gene3D" id="3.60.40.10">
    <property type="entry name" value="PPM-type phosphatase domain"/>
    <property type="match status" value="1"/>
</dbReference>
<evidence type="ECO:0000256" key="1">
    <source>
        <dbReference type="ARBA" id="ARBA00022801"/>
    </source>
</evidence>